<evidence type="ECO:0000256" key="3">
    <source>
        <dbReference type="ARBA" id="ARBA00023163"/>
    </source>
</evidence>
<keyword evidence="3" id="KW-0804">Transcription</keyword>
<evidence type="ECO:0000256" key="4">
    <source>
        <dbReference type="PROSITE-ProRule" id="PRU00335"/>
    </source>
</evidence>
<dbReference type="PANTHER" id="PTHR47506">
    <property type="entry name" value="TRANSCRIPTIONAL REGULATORY PROTEIN"/>
    <property type="match status" value="1"/>
</dbReference>
<dbReference type="SUPFAM" id="SSF48498">
    <property type="entry name" value="Tetracyclin repressor-like, C-terminal domain"/>
    <property type="match status" value="1"/>
</dbReference>
<dbReference type="Proteomes" id="UP000663090">
    <property type="component" value="Chromosome"/>
</dbReference>
<dbReference type="InterPro" id="IPR001647">
    <property type="entry name" value="HTH_TetR"/>
</dbReference>
<keyword evidence="2 4" id="KW-0238">DNA-binding</keyword>
<gene>
    <name evidence="6" type="ORF">JY572_18310</name>
</gene>
<dbReference type="RefSeq" id="WP_206719486.1">
    <property type="nucleotide sequence ID" value="NZ_CP071091.1"/>
</dbReference>
<evidence type="ECO:0000259" key="5">
    <source>
        <dbReference type="PROSITE" id="PS50977"/>
    </source>
</evidence>
<dbReference type="InterPro" id="IPR036271">
    <property type="entry name" value="Tet_transcr_reg_TetR-rel_C_sf"/>
</dbReference>
<dbReference type="PANTHER" id="PTHR47506:SF7">
    <property type="entry name" value="TRANSCRIPTIONAL REGULATORY PROTEIN"/>
    <property type="match status" value="1"/>
</dbReference>
<dbReference type="SUPFAM" id="SSF46689">
    <property type="entry name" value="Homeodomain-like"/>
    <property type="match status" value="1"/>
</dbReference>
<evidence type="ECO:0000313" key="6">
    <source>
        <dbReference type="EMBL" id="QSQ17867.1"/>
    </source>
</evidence>
<reference evidence="6 7" key="1">
    <citation type="submission" date="2021-02" db="EMBL/GenBank/DDBJ databases">
        <title>De Novo genome assembly of isolated myxobacteria.</title>
        <authorList>
            <person name="Stevens D.C."/>
        </authorList>
    </citation>
    <scope>NUCLEOTIDE SEQUENCE [LARGE SCALE GENOMIC DNA]</scope>
    <source>
        <strain evidence="6 7">SCHIC003</strain>
    </source>
</reference>
<dbReference type="EMBL" id="CP071091">
    <property type="protein sequence ID" value="QSQ17867.1"/>
    <property type="molecule type" value="Genomic_DNA"/>
</dbReference>
<dbReference type="PROSITE" id="PS50977">
    <property type="entry name" value="HTH_TETR_2"/>
    <property type="match status" value="1"/>
</dbReference>
<evidence type="ECO:0000256" key="2">
    <source>
        <dbReference type="ARBA" id="ARBA00023125"/>
    </source>
</evidence>
<feature type="DNA-binding region" description="H-T-H motif" evidence="4">
    <location>
        <begin position="28"/>
        <end position="47"/>
    </location>
</feature>
<feature type="domain" description="HTH tetR-type" evidence="5">
    <location>
        <begin position="5"/>
        <end position="65"/>
    </location>
</feature>
<proteinExistence type="predicted"/>
<dbReference type="Pfam" id="PF00440">
    <property type="entry name" value="TetR_N"/>
    <property type="match status" value="1"/>
</dbReference>
<keyword evidence="1" id="KW-0805">Transcription regulation</keyword>
<organism evidence="6 7">
    <name type="scientific">Myxococcus landrumensis</name>
    <dbReference type="NCBI Taxonomy" id="2813577"/>
    <lineage>
        <taxon>Bacteria</taxon>
        <taxon>Pseudomonadati</taxon>
        <taxon>Myxococcota</taxon>
        <taxon>Myxococcia</taxon>
        <taxon>Myxococcales</taxon>
        <taxon>Cystobacterineae</taxon>
        <taxon>Myxococcaceae</taxon>
        <taxon>Myxococcus</taxon>
    </lineage>
</organism>
<name>A0ABX7NGA8_9BACT</name>
<dbReference type="InterPro" id="IPR054156">
    <property type="entry name" value="YxaF_TetR_C"/>
</dbReference>
<dbReference type="InterPro" id="IPR009057">
    <property type="entry name" value="Homeodomain-like_sf"/>
</dbReference>
<accession>A0ABX7NGA8</accession>
<keyword evidence="7" id="KW-1185">Reference proteome</keyword>
<dbReference type="Gene3D" id="1.10.357.10">
    <property type="entry name" value="Tetracycline Repressor, domain 2"/>
    <property type="match status" value="1"/>
</dbReference>
<dbReference type="Pfam" id="PF21993">
    <property type="entry name" value="TetR_C_13_2"/>
    <property type="match status" value="1"/>
</dbReference>
<protein>
    <submittedName>
        <fullName evidence="6">TetR/AcrR family transcriptional regulator</fullName>
    </submittedName>
</protein>
<evidence type="ECO:0000256" key="1">
    <source>
        <dbReference type="ARBA" id="ARBA00023015"/>
    </source>
</evidence>
<sequence length="192" mass="20642">MPAPLMSREELVARLLELFRERGYDGASLSDVSAATSLGKSSLYHHFPGGKQDMGAAVLEQAGAWLERDIIGALSAERPPLRRLDAMFAAVRSFYGGGTRPCILGALVTGSARKLFQPELTQTFRRWMQALAAMLTEAGVGAATARELAEDLVVSVQGALIVSRGTDDPDVFGDTLRRQHARLKSALDAASR</sequence>
<evidence type="ECO:0000313" key="7">
    <source>
        <dbReference type="Proteomes" id="UP000663090"/>
    </source>
</evidence>